<evidence type="ECO:0008006" key="4">
    <source>
        <dbReference type="Google" id="ProtNLM"/>
    </source>
</evidence>
<evidence type="ECO:0000256" key="1">
    <source>
        <dbReference type="SAM" id="MobiDB-lite"/>
    </source>
</evidence>
<dbReference type="Proteomes" id="UP000186817">
    <property type="component" value="Unassembled WGS sequence"/>
</dbReference>
<evidence type="ECO:0000313" key="3">
    <source>
        <dbReference type="Proteomes" id="UP000186817"/>
    </source>
</evidence>
<organism evidence="2 3">
    <name type="scientific">Symbiodinium microadriaticum</name>
    <name type="common">Dinoflagellate</name>
    <name type="synonym">Zooxanthella microadriatica</name>
    <dbReference type="NCBI Taxonomy" id="2951"/>
    <lineage>
        <taxon>Eukaryota</taxon>
        <taxon>Sar</taxon>
        <taxon>Alveolata</taxon>
        <taxon>Dinophyceae</taxon>
        <taxon>Suessiales</taxon>
        <taxon>Symbiodiniaceae</taxon>
        <taxon>Symbiodinium</taxon>
    </lineage>
</organism>
<dbReference type="InterPro" id="IPR043502">
    <property type="entry name" value="DNA/RNA_pol_sf"/>
</dbReference>
<evidence type="ECO:0000313" key="2">
    <source>
        <dbReference type="EMBL" id="OLP90207.1"/>
    </source>
</evidence>
<dbReference type="EMBL" id="LSRX01000723">
    <property type="protein sequence ID" value="OLP90207.1"/>
    <property type="molecule type" value="Genomic_DNA"/>
</dbReference>
<feature type="region of interest" description="Disordered" evidence="1">
    <location>
        <begin position="73"/>
        <end position="125"/>
    </location>
</feature>
<dbReference type="SUPFAM" id="SSF56672">
    <property type="entry name" value="DNA/RNA polymerases"/>
    <property type="match status" value="1"/>
</dbReference>
<sequence>MDMNQVTPCLADVIKPVMQVPSCAALGSARARRYDHVSERHAHLQQRRDHEAESNSMPLTWLTSCVMLRHPVPTMQDAPPFRQPRRERGSSSTSITGLETVPARNFQGVDRKRNQARARDANVRPGELSRARHVVSAAELAAGNDATWQALMDPARQPPQSLAPAELLAFQKVPDSSPINRYFTGFKAVGSIEPTGVFREIPHTLHVPEDEFLGQHAQDFVQELVHRKPSSDAQAIWELTQEECAKGWCSGPFSVAQLDQKFGPGRWRPVPRFRITQASGKQRLIDDAKQGSHNLATDMEETIFTIGIDSLPVYVRRLALVVMHFCGELPPWFLPTACIMDLPDAYRGCPVDPRQRGLTIAATFDPVNRRWCFWVYTGLLYGLASAVLSFNRLPTLLVAAARRLLAVACGAYFDDLFDVAVRSIASASQTALLHILSLAGAPPAPDKTQPPRANFGYLGASFDFSMVFDEGTITCGPMQASPHKLFDAVELATESRQLTPAQERQYAKARIPTAELERRCELFRRGEWVLTVRPTVPELAVDSAPFRVLLLRRLRLPLPLAPARCRCQRPLDVLGDHVAACPRSGTLRQRGGPLERAAARVCREAGAVVATNVLVRDLNLQTARQDERRIEVIANGLPLWGGSQLAVDTALVSPLTSAGAPRPRGGVAAARSFAASLLSLPISNTANVDGEPPLLSYVLVDSAESPPLASRLA</sequence>
<keyword evidence="3" id="KW-1185">Reference proteome</keyword>
<gene>
    <name evidence="2" type="ORF">AK812_SmicGene28252</name>
</gene>
<reference evidence="2 3" key="1">
    <citation type="submission" date="2016-02" db="EMBL/GenBank/DDBJ databases">
        <title>Genome analysis of coral dinoflagellate symbionts highlights evolutionary adaptations to a symbiotic lifestyle.</title>
        <authorList>
            <person name="Aranda M."/>
            <person name="Li Y."/>
            <person name="Liew Y.J."/>
            <person name="Baumgarten S."/>
            <person name="Simakov O."/>
            <person name="Wilson M."/>
            <person name="Piel J."/>
            <person name="Ashoor H."/>
            <person name="Bougouffa S."/>
            <person name="Bajic V.B."/>
            <person name="Ryu T."/>
            <person name="Ravasi T."/>
            <person name="Bayer T."/>
            <person name="Micklem G."/>
            <person name="Kim H."/>
            <person name="Bhak J."/>
            <person name="Lajeunesse T.C."/>
            <person name="Voolstra C.R."/>
        </authorList>
    </citation>
    <scope>NUCLEOTIDE SEQUENCE [LARGE SCALE GENOMIC DNA]</scope>
    <source>
        <strain evidence="2 3">CCMP2467</strain>
    </source>
</reference>
<comment type="caution">
    <text evidence="2">The sequence shown here is derived from an EMBL/GenBank/DDBJ whole genome shotgun (WGS) entry which is preliminary data.</text>
</comment>
<protein>
    <recommendedName>
        <fullName evidence="4">Reverse transcriptase domain-containing protein</fullName>
    </recommendedName>
</protein>
<proteinExistence type="predicted"/>
<accession>A0A1Q9D4X4</accession>
<feature type="compositionally biased region" description="Basic and acidic residues" evidence="1">
    <location>
        <begin position="109"/>
        <end position="125"/>
    </location>
</feature>
<dbReference type="AlphaFoldDB" id="A0A1Q9D4X4"/>
<name>A0A1Q9D4X4_SYMMI</name>